<accession>A0A1I4CES1</accession>
<dbReference type="OrthoDB" id="7760280at2"/>
<dbReference type="InterPro" id="IPR036388">
    <property type="entry name" value="WH-like_DNA-bd_sf"/>
</dbReference>
<dbReference type="Proteomes" id="UP000198851">
    <property type="component" value="Unassembled WGS sequence"/>
</dbReference>
<evidence type="ECO:0000313" key="1">
    <source>
        <dbReference type="EMBL" id="SFK79080.1"/>
    </source>
</evidence>
<sequence length="316" mass="34512">MTETILQLLTRLSEAGDDAFLSGSVAESHYGSEFDRLLRKRVLVEAAPISDWDVCDRCECGMISRPIRQNGDQYQADCPLDPREDVVLSAEDVRSFRINLNGLAREISTMAGLRSPAEAVAAGLWNLGETEAGRLVFLIFQTSVLKLDGLVPIIRRSSGSSPATLIAPQAPAEIAAYLIDAGIHVIGSETVLAAPLSRYPASQGSSVLDPPSEEAELVVHVQSGAIEWRNCVISFPHQLFPSLRRLVDKARSRDSLASKAFLEDTTGRAASDLVREMRDKIVECGFSQAEAKDLIRTVHGRGYRLQVDPSRITIIE</sequence>
<keyword evidence="2" id="KW-1185">Reference proteome</keyword>
<gene>
    <name evidence="1" type="ORF">SAMN04488036_102201</name>
</gene>
<name>A0A1I4CES1_9RHOB</name>
<evidence type="ECO:0008006" key="3">
    <source>
        <dbReference type="Google" id="ProtNLM"/>
    </source>
</evidence>
<protein>
    <recommendedName>
        <fullName evidence="3">OmpR/PhoB-type domain-containing protein</fullName>
    </recommendedName>
</protein>
<dbReference type="EMBL" id="FOSZ01000002">
    <property type="protein sequence ID" value="SFK79080.1"/>
    <property type="molecule type" value="Genomic_DNA"/>
</dbReference>
<dbReference type="RefSeq" id="WP_093321841.1">
    <property type="nucleotide sequence ID" value="NZ_FOSZ01000002.1"/>
</dbReference>
<evidence type="ECO:0000313" key="2">
    <source>
        <dbReference type="Proteomes" id="UP000198851"/>
    </source>
</evidence>
<dbReference type="AlphaFoldDB" id="A0A1I4CES1"/>
<dbReference type="Gene3D" id="1.10.10.10">
    <property type="entry name" value="Winged helix-like DNA-binding domain superfamily/Winged helix DNA-binding domain"/>
    <property type="match status" value="1"/>
</dbReference>
<organism evidence="1 2">
    <name type="scientific">Shimia haliotis</name>
    <dbReference type="NCBI Taxonomy" id="1280847"/>
    <lineage>
        <taxon>Bacteria</taxon>
        <taxon>Pseudomonadati</taxon>
        <taxon>Pseudomonadota</taxon>
        <taxon>Alphaproteobacteria</taxon>
        <taxon>Rhodobacterales</taxon>
        <taxon>Roseobacteraceae</taxon>
    </lineage>
</organism>
<reference evidence="2" key="1">
    <citation type="submission" date="2016-10" db="EMBL/GenBank/DDBJ databases">
        <authorList>
            <person name="Varghese N."/>
            <person name="Submissions S."/>
        </authorList>
    </citation>
    <scope>NUCLEOTIDE SEQUENCE [LARGE SCALE GENOMIC DNA]</scope>
    <source>
        <strain evidence="2">DSM 28453</strain>
    </source>
</reference>
<proteinExistence type="predicted"/>
<dbReference type="STRING" id="1280847.SAMN04488036_102201"/>